<dbReference type="Gene3D" id="3.40.50.200">
    <property type="entry name" value="Peptidase S8/S53 domain"/>
    <property type="match status" value="1"/>
</dbReference>
<comment type="similarity">
    <text evidence="1">Belongs to the peptidase S8 family.</text>
</comment>
<evidence type="ECO:0000313" key="3">
    <source>
        <dbReference type="EMBL" id="KAI9153184.1"/>
    </source>
</evidence>
<evidence type="ECO:0000313" key="4">
    <source>
        <dbReference type="Proteomes" id="UP001064489"/>
    </source>
</evidence>
<reference evidence="3" key="2">
    <citation type="submission" date="2023-02" db="EMBL/GenBank/DDBJ databases">
        <authorList>
            <person name="Swenson N.G."/>
            <person name="Wegrzyn J.L."/>
            <person name="Mcevoy S.L."/>
        </authorList>
    </citation>
    <scope>NUCLEOTIDE SEQUENCE</scope>
    <source>
        <strain evidence="3">91603</strain>
        <tissue evidence="3">Leaf</tissue>
    </source>
</reference>
<dbReference type="EMBL" id="JAJSOW010000108">
    <property type="protein sequence ID" value="KAI9153184.1"/>
    <property type="molecule type" value="Genomic_DNA"/>
</dbReference>
<proteinExistence type="inferred from homology"/>
<evidence type="ECO:0000256" key="2">
    <source>
        <dbReference type="ARBA" id="ARBA00022729"/>
    </source>
</evidence>
<dbReference type="AlphaFoldDB" id="A0AAD5NF54"/>
<comment type="caution">
    <text evidence="3">The sequence shown here is derived from an EMBL/GenBank/DDBJ whole genome shotgun (WGS) entry which is preliminary data.</text>
</comment>
<sequence>MVEQVKRGSSKGLFSEHCYQIKGPKHDVIVGHLDSGVWPESNSFSDHGFGHVPDYFRGQCIPGDQFPLNTCNRKIIGARYYYEGYEISFGPLERVGRRFYRSTRDDFSHGSHTALIAARLPTAIQENLVIQGGAHGARLSIYTVCWFNHCDSSDIVKAYNDAI</sequence>
<accession>A0AAD5NF54</accession>
<keyword evidence="2" id="KW-0732">Signal</keyword>
<gene>
    <name evidence="3" type="ORF">LWI28_007369</name>
</gene>
<evidence type="ECO:0000256" key="1">
    <source>
        <dbReference type="ARBA" id="ARBA00011073"/>
    </source>
</evidence>
<protein>
    <submittedName>
        <fullName evidence="3">Uncharacterized protein</fullName>
    </submittedName>
</protein>
<name>A0AAD5NF54_ACENE</name>
<dbReference type="InterPro" id="IPR036852">
    <property type="entry name" value="Peptidase_S8/S53_dom_sf"/>
</dbReference>
<dbReference type="SUPFAM" id="SSF52743">
    <property type="entry name" value="Subtilisin-like"/>
    <property type="match status" value="1"/>
</dbReference>
<keyword evidence="4" id="KW-1185">Reference proteome</keyword>
<dbReference type="GO" id="GO:0004252">
    <property type="term" value="F:serine-type endopeptidase activity"/>
    <property type="evidence" value="ECO:0007669"/>
    <property type="project" value="InterPro"/>
</dbReference>
<dbReference type="InterPro" id="IPR045051">
    <property type="entry name" value="SBT"/>
</dbReference>
<organism evidence="3 4">
    <name type="scientific">Acer negundo</name>
    <name type="common">Box elder</name>
    <dbReference type="NCBI Taxonomy" id="4023"/>
    <lineage>
        <taxon>Eukaryota</taxon>
        <taxon>Viridiplantae</taxon>
        <taxon>Streptophyta</taxon>
        <taxon>Embryophyta</taxon>
        <taxon>Tracheophyta</taxon>
        <taxon>Spermatophyta</taxon>
        <taxon>Magnoliopsida</taxon>
        <taxon>eudicotyledons</taxon>
        <taxon>Gunneridae</taxon>
        <taxon>Pentapetalae</taxon>
        <taxon>rosids</taxon>
        <taxon>malvids</taxon>
        <taxon>Sapindales</taxon>
        <taxon>Sapindaceae</taxon>
        <taxon>Hippocastanoideae</taxon>
        <taxon>Acereae</taxon>
        <taxon>Acer</taxon>
    </lineage>
</organism>
<dbReference type="Proteomes" id="UP001064489">
    <property type="component" value="Chromosome 11"/>
</dbReference>
<dbReference type="GO" id="GO:0006508">
    <property type="term" value="P:proteolysis"/>
    <property type="evidence" value="ECO:0007669"/>
    <property type="project" value="InterPro"/>
</dbReference>
<reference evidence="3" key="1">
    <citation type="journal article" date="2022" name="Plant J.">
        <title>Strategies of tolerance reflected in two North American maple genomes.</title>
        <authorList>
            <person name="McEvoy S.L."/>
            <person name="Sezen U.U."/>
            <person name="Trouern-Trend A."/>
            <person name="McMahon S.M."/>
            <person name="Schaberg P.G."/>
            <person name="Yang J."/>
            <person name="Wegrzyn J.L."/>
            <person name="Swenson N.G."/>
        </authorList>
    </citation>
    <scope>NUCLEOTIDE SEQUENCE</scope>
    <source>
        <strain evidence="3">91603</strain>
    </source>
</reference>
<dbReference type="PANTHER" id="PTHR10795">
    <property type="entry name" value="PROPROTEIN CONVERTASE SUBTILISIN/KEXIN"/>
    <property type="match status" value="1"/>
</dbReference>